<sequence length="367" mass="39473">MRRGEGLLRLPPSPTPAATCHASTPPDLFYNLQALRGYAAVSVATFHFALIPAASVPWPYGSFGVDLFFVLSGFIIAWSTRAGHHGFLMHRAIRVLPAYWIATGLFGVIVLIAMPTEAALGWIGRSLLFLHGTDGRPPLLFVGWTLVYELVFYLLYAGALRAGPRRAPFLAIAALPVLAYGGRLIGLAPRDWPLLIEFAFGLAIFLWVDRRRTPFPPGAALALVLVAAALLYLLELGLHGRDGGAADQIRVAALGLPAAAVVLGLVQLERAGFALRSRPVLALGAASYAVYLLHPIVFSFVLPVAPGSYARRFAVFTLLLAITIGVSLAFRAWIEVPMLRFMRRCLTGIAAAPSRATANVPSSREGM</sequence>
<keyword evidence="4" id="KW-1185">Reference proteome</keyword>
<keyword evidence="1" id="KW-1133">Transmembrane helix</keyword>
<feature type="transmembrane region" description="Helical" evidence="1">
    <location>
        <begin position="249"/>
        <end position="268"/>
    </location>
</feature>
<dbReference type="EMBL" id="JAHXZN010000001">
    <property type="protein sequence ID" value="MBW6530404.1"/>
    <property type="molecule type" value="Genomic_DNA"/>
</dbReference>
<dbReference type="Pfam" id="PF01757">
    <property type="entry name" value="Acyl_transf_3"/>
    <property type="match status" value="1"/>
</dbReference>
<protein>
    <submittedName>
        <fullName evidence="3">Acyltransferase</fullName>
    </submittedName>
</protein>
<keyword evidence="1" id="KW-0812">Transmembrane</keyword>
<feature type="domain" description="Acyltransferase 3" evidence="2">
    <location>
        <begin position="30"/>
        <end position="330"/>
    </location>
</feature>
<feature type="transmembrane region" description="Helical" evidence="1">
    <location>
        <begin position="168"/>
        <end position="186"/>
    </location>
</feature>
<accession>A0ABS7BLU8</accession>
<dbReference type="GO" id="GO:0016746">
    <property type="term" value="F:acyltransferase activity"/>
    <property type="evidence" value="ECO:0007669"/>
    <property type="project" value="UniProtKB-KW"/>
</dbReference>
<dbReference type="Proteomes" id="UP000759103">
    <property type="component" value="Unassembled WGS sequence"/>
</dbReference>
<gene>
    <name evidence="3" type="ORF">KZ820_06625</name>
</gene>
<feature type="transmembrane region" description="Helical" evidence="1">
    <location>
        <begin position="280"/>
        <end position="301"/>
    </location>
</feature>
<feature type="transmembrane region" description="Helical" evidence="1">
    <location>
        <begin position="99"/>
        <end position="123"/>
    </location>
</feature>
<feature type="transmembrane region" description="Helical" evidence="1">
    <location>
        <begin position="313"/>
        <end position="334"/>
    </location>
</feature>
<name>A0ABS7BLU8_9SPHN</name>
<evidence type="ECO:0000313" key="4">
    <source>
        <dbReference type="Proteomes" id="UP000759103"/>
    </source>
</evidence>
<keyword evidence="3" id="KW-0012">Acyltransferase</keyword>
<feature type="transmembrane region" description="Helical" evidence="1">
    <location>
        <begin position="215"/>
        <end position="234"/>
    </location>
</feature>
<organism evidence="3 4">
    <name type="scientific">Sphingomonas citri</name>
    <dbReference type="NCBI Taxonomy" id="2862499"/>
    <lineage>
        <taxon>Bacteria</taxon>
        <taxon>Pseudomonadati</taxon>
        <taxon>Pseudomonadota</taxon>
        <taxon>Alphaproteobacteria</taxon>
        <taxon>Sphingomonadales</taxon>
        <taxon>Sphingomonadaceae</taxon>
        <taxon>Sphingomonas</taxon>
    </lineage>
</organism>
<feature type="transmembrane region" description="Helical" evidence="1">
    <location>
        <begin position="60"/>
        <end position="78"/>
    </location>
</feature>
<comment type="caution">
    <text evidence="3">The sequence shown here is derived from an EMBL/GenBank/DDBJ whole genome shotgun (WGS) entry which is preliminary data.</text>
</comment>
<proteinExistence type="predicted"/>
<evidence type="ECO:0000259" key="2">
    <source>
        <dbReference type="Pfam" id="PF01757"/>
    </source>
</evidence>
<keyword evidence="1" id="KW-0472">Membrane</keyword>
<feature type="transmembrane region" description="Helical" evidence="1">
    <location>
        <begin position="35"/>
        <end position="54"/>
    </location>
</feature>
<evidence type="ECO:0000313" key="3">
    <source>
        <dbReference type="EMBL" id="MBW6530404.1"/>
    </source>
</evidence>
<dbReference type="InterPro" id="IPR050879">
    <property type="entry name" value="Acyltransferase_3"/>
</dbReference>
<reference evidence="3 4" key="1">
    <citation type="submission" date="2021-07" db="EMBL/GenBank/DDBJ databases">
        <title>Sphingomonas sp.</title>
        <authorList>
            <person name="Feng G."/>
            <person name="Li J."/>
            <person name="Pan M."/>
        </authorList>
    </citation>
    <scope>NUCLEOTIDE SEQUENCE [LARGE SCALE GENOMIC DNA]</scope>
    <source>
        <strain evidence="3 4">RRHST34</strain>
    </source>
</reference>
<dbReference type="InterPro" id="IPR002656">
    <property type="entry name" value="Acyl_transf_3_dom"/>
</dbReference>
<dbReference type="PANTHER" id="PTHR23028:SF131">
    <property type="entry name" value="BLR2367 PROTEIN"/>
    <property type="match status" value="1"/>
</dbReference>
<dbReference type="PANTHER" id="PTHR23028">
    <property type="entry name" value="ACETYLTRANSFERASE"/>
    <property type="match status" value="1"/>
</dbReference>
<evidence type="ECO:0000256" key="1">
    <source>
        <dbReference type="SAM" id="Phobius"/>
    </source>
</evidence>
<feature type="transmembrane region" description="Helical" evidence="1">
    <location>
        <begin position="138"/>
        <end position="156"/>
    </location>
</feature>
<keyword evidence="3" id="KW-0808">Transferase</keyword>
<feature type="transmembrane region" description="Helical" evidence="1">
    <location>
        <begin position="192"/>
        <end position="208"/>
    </location>
</feature>
<dbReference type="RefSeq" id="WP_258047928.1">
    <property type="nucleotide sequence ID" value="NZ_JAHXZN010000001.1"/>
</dbReference>